<comment type="subcellular location">
    <subcellularLocation>
        <location evidence="1">Membrane</location>
        <topology evidence="1">Multi-pass membrane protein</topology>
    </subcellularLocation>
</comment>
<evidence type="ECO:0000256" key="5">
    <source>
        <dbReference type="ARBA" id="ARBA00023136"/>
    </source>
</evidence>
<dbReference type="PANTHER" id="PTHR12703:SF4">
    <property type="entry name" value="TRANSMEMBRANE PROTEIN 33"/>
    <property type="match status" value="1"/>
</dbReference>
<dbReference type="OrthoDB" id="5581259at2759"/>
<dbReference type="GO" id="GO:0016020">
    <property type="term" value="C:membrane"/>
    <property type="evidence" value="ECO:0007669"/>
    <property type="project" value="UniProtKB-SubCell"/>
</dbReference>
<keyword evidence="4 6" id="KW-1133">Transmembrane helix</keyword>
<comment type="similarity">
    <text evidence="2">Belongs to the PER33/POM33 family.</text>
</comment>
<evidence type="ECO:0000256" key="2">
    <source>
        <dbReference type="ARBA" id="ARBA00007322"/>
    </source>
</evidence>
<evidence type="ECO:0000256" key="4">
    <source>
        <dbReference type="ARBA" id="ARBA00022989"/>
    </source>
</evidence>
<evidence type="ECO:0000313" key="8">
    <source>
        <dbReference type="Proteomes" id="UP000070501"/>
    </source>
</evidence>
<feature type="transmembrane region" description="Helical" evidence="6">
    <location>
        <begin position="102"/>
        <end position="125"/>
    </location>
</feature>
<reference evidence="8" key="1">
    <citation type="submission" date="2016-02" db="EMBL/GenBank/DDBJ databases">
        <title>Draft genome sequence of Microdochium bolleyi, a fungal endophyte of beachgrass.</title>
        <authorList>
            <consortium name="DOE Joint Genome Institute"/>
            <person name="David A.S."/>
            <person name="May G."/>
            <person name="Haridas S."/>
            <person name="Lim J."/>
            <person name="Wang M."/>
            <person name="Labutti K."/>
            <person name="Lipzen A."/>
            <person name="Barry K."/>
            <person name="Grigoriev I.V."/>
        </authorList>
    </citation>
    <scope>NUCLEOTIDE SEQUENCE [LARGE SCALE GENOMIC DNA]</scope>
    <source>
        <strain evidence="8">J235TASD1</strain>
    </source>
</reference>
<organism evidence="7 8">
    <name type="scientific">Microdochium bolleyi</name>
    <dbReference type="NCBI Taxonomy" id="196109"/>
    <lineage>
        <taxon>Eukaryota</taxon>
        <taxon>Fungi</taxon>
        <taxon>Dikarya</taxon>
        <taxon>Ascomycota</taxon>
        <taxon>Pezizomycotina</taxon>
        <taxon>Sordariomycetes</taxon>
        <taxon>Xylariomycetidae</taxon>
        <taxon>Xylariales</taxon>
        <taxon>Microdochiaceae</taxon>
        <taxon>Microdochium</taxon>
    </lineage>
</organism>
<gene>
    <name evidence="7" type="ORF">Micbo1qcDRAFT_198491</name>
</gene>
<dbReference type="Pfam" id="PF03661">
    <property type="entry name" value="TMEM33_Pom33"/>
    <property type="match status" value="1"/>
</dbReference>
<evidence type="ECO:0000256" key="3">
    <source>
        <dbReference type="ARBA" id="ARBA00022692"/>
    </source>
</evidence>
<evidence type="ECO:0008006" key="9">
    <source>
        <dbReference type="Google" id="ProtNLM"/>
    </source>
</evidence>
<name>A0A136IML5_9PEZI</name>
<keyword evidence="8" id="KW-1185">Reference proteome</keyword>
<dbReference type="PANTHER" id="PTHR12703">
    <property type="entry name" value="TRANSMEMBRANE PROTEIN 33"/>
    <property type="match status" value="1"/>
</dbReference>
<evidence type="ECO:0000256" key="6">
    <source>
        <dbReference type="SAM" id="Phobius"/>
    </source>
</evidence>
<feature type="transmembrane region" description="Helical" evidence="6">
    <location>
        <begin position="56"/>
        <end position="77"/>
    </location>
</feature>
<evidence type="ECO:0000313" key="7">
    <source>
        <dbReference type="EMBL" id="KXJ86175.1"/>
    </source>
</evidence>
<feature type="transmembrane region" description="Helical" evidence="6">
    <location>
        <begin position="177"/>
        <end position="198"/>
    </location>
</feature>
<dbReference type="FunCoup" id="A0A136IML5">
    <property type="interactions" value="135"/>
</dbReference>
<dbReference type="EMBL" id="KQ964270">
    <property type="protein sequence ID" value="KXJ86175.1"/>
    <property type="molecule type" value="Genomic_DNA"/>
</dbReference>
<evidence type="ECO:0000256" key="1">
    <source>
        <dbReference type="ARBA" id="ARBA00004141"/>
    </source>
</evidence>
<dbReference type="InParanoid" id="A0A136IML5"/>
<dbReference type="GO" id="GO:0005783">
    <property type="term" value="C:endoplasmic reticulum"/>
    <property type="evidence" value="ECO:0007669"/>
    <property type="project" value="TreeGrafter"/>
</dbReference>
<dbReference type="InterPro" id="IPR005344">
    <property type="entry name" value="TMEM33/Pom33"/>
</dbReference>
<dbReference type="AlphaFoldDB" id="A0A136IML5"/>
<accession>A0A136IML5</accession>
<sequence length="283" mass="31183">MAPPPPANLPLQQRLLQLAQTLQFAWFSGHLVLLLCIARYSLSYITFNYYSRMAQFSYRLAFISAALTYGIVVYKTFRARQKVGAKYPGSIMGLASDENVQYLAMALVWLFTPQYPLAMLPYGIYSVFHVATYTRANVLPTVQPVQAPAGAANGAKTESGLATTIGNFVKTYYDSSMTIVSALEILLWIRLLLAAVFFQRRSWILLGLYTAFLRARVAQSSHTQNSFSLLETRVDSLAANQSTPPAARQVWDGVKTGARQFHAATDLSKYTGGAAAAPPKKTS</sequence>
<dbReference type="STRING" id="196109.A0A136IML5"/>
<dbReference type="GO" id="GO:0071786">
    <property type="term" value="P:endoplasmic reticulum tubular network organization"/>
    <property type="evidence" value="ECO:0007669"/>
    <property type="project" value="TreeGrafter"/>
</dbReference>
<protein>
    <recommendedName>
        <fullName evidence="9">Endoplasmic reticulum protein</fullName>
    </recommendedName>
</protein>
<keyword evidence="3 6" id="KW-0812">Transmembrane</keyword>
<dbReference type="Proteomes" id="UP000070501">
    <property type="component" value="Unassembled WGS sequence"/>
</dbReference>
<proteinExistence type="inferred from homology"/>
<dbReference type="InterPro" id="IPR051645">
    <property type="entry name" value="PER33/POM33_regulator"/>
</dbReference>
<keyword evidence="5 6" id="KW-0472">Membrane</keyword>
<feature type="transmembrane region" description="Helical" evidence="6">
    <location>
        <begin position="24"/>
        <end position="50"/>
    </location>
</feature>
<dbReference type="GO" id="GO:0061024">
    <property type="term" value="P:membrane organization"/>
    <property type="evidence" value="ECO:0007669"/>
    <property type="project" value="TreeGrafter"/>
</dbReference>